<feature type="compositionally biased region" description="Low complexity" evidence="11">
    <location>
        <begin position="67"/>
        <end position="81"/>
    </location>
</feature>
<evidence type="ECO:0000313" key="15">
    <source>
        <dbReference type="Proteomes" id="UP000789739"/>
    </source>
</evidence>
<dbReference type="Pfam" id="PF25140">
    <property type="entry name" value="PGAP1_TMD"/>
    <property type="match status" value="1"/>
</dbReference>
<accession>A0A9N8Z1H4</accession>
<dbReference type="EC" id="3.1.-.-" evidence="10"/>
<evidence type="ECO:0000256" key="9">
    <source>
        <dbReference type="ARBA" id="ARBA00023136"/>
    </source>
</evidence>
<feature type="transmembrane region" description="Helical" evidence="10">
    <location>
        <begin position="854"/>
        <end position="884"/>
    </location>
</feature>
<protein>
    <recommendedName>
        <fullName evidence="10">GPI inositol-deacylase</fullName>
        <ecNumber evidence="10">3.1.-.-</ecNumber>
    </recommendedName>
</protein>
<dbReference type="OrthoDB" id="348976at2759"/>
<evidence type="ECO:0000256" key="10">
    <source>
        <dbReference type="RuleBase" id="RU365011"/>
    </source>
</evidence>
<dbReference type="InterPro" id="IPR029058">
    <property type="entry name" value="AB_hydrolase_fold"/>
</dbReference>
<reference evidence="14" key="1">
    <citation type="submission" date="2021-06" db="EMBL/GenBank/DDBJ databases">
        <authorList>
            <person name="Kallberg Y."/>
            <person name="Tangrot J."/>
            <person name="Rosling A."/>
        </authorList>
    </citation>
    <scope>NUCLEOTIDE SEQUENCE</scope>
    <source>
        <strain evidence="14">BR232B</strain>
    </source>
</reference>
<feature type="compositionally biased region" description="Polar residues" evidence="11">
    <location>
        <begin position="30"/>
        <end position="51"/>
    </location>
</feature>
<keyword evidence="15" id="KW-1185">Reference proteome</keyword>
<feature type="domain" description="GPI inositol-deacylase PGAP1-like alpha/beta" evidence="12">
    <location>
        <begin position="176"/>
        <end position="410"/>
    </location>
</feature>
<dbReference type="Gene3D" id="3.40.50.1820">
    <property type="entry name" value="alpha/beta hydrolase"/>
    <property type="match status" value="1"/>
</dbReference>
<feature type="transmembrane region" description="Helical" evidence="10">
    <location>
        <begin position="788"/>
        <end position="809"/>
    </location>
</feature>
<evidence type="ECO:0000256" key="1">
    <source>
        <dbReference type="ARBA" id="ARBA00004477"/>
    </source>
</evidence>
<comment type="subcellular location">
    <subcellularLocation>
        <location evidence="1">Endoplasmic reticulum membrane</location>
        <topology evidence="1">Multi-pass membrane protein</topology>
    </subcellularLocation>
</comment>
<dbReference type="Proteomes" id="UP000789739">
    <property type="component" value="Unassembled WGS sequence"/>
</dbReference>
<dbReference type="GO" id="GO:0005789">
    <property type="term" value="C:endoplasmic reticulum membrane"/>
    <property type="evidence" value="ECO:0007669"/>
    <property type="project" value="UniProtKB-SubCell"/>
</dbReference>
<dbReference type="InterPro" id="IPR039529">
    <property type="entry name" value="PGAP1/BST1"/>
</dbReference>
<dbReference type="GO" id="GO:0006888">
    <property type="term" value="P:endoplasmic reticulum to Golgi vesicle-mediated transport"/>
    <property type="evidence" value="ECO:0007669"/>
    <property type="project" value="TreeGrafter"/>
</dbReference>
<evidence type="ECO:0000256" key="11">
    <source>
        <dbReference type="SAM" id="MobiDB-lite"/>
    </source>
</evidence>
<evidence type="ECO:0000256" key="2">
    <source>
        <dbReference type="ARBA" id="ARBA00006931"/>
    </source>
</evidence>
<sequence>MGIHESEQCETLQITPQYYDTRTFDIFTSSIGGSNGQQTRERTPSPTSPISNEEAPLLSTNLINPQSNSSSTPDSNSLSESHGNKSPSHLSSLLNTSASISLSFSIILILLITMIMSGLIFDSFINYQRDTKGCEVTYMNPRYIKMVGFDSEQTIFAEKYGLYLYREAGKDNSDRPTGIPTLFIPGNAGSYKQVRSIASAAANLYYSGLSEWDDSMRGLDFFTVDFNEEFSALHGNSLLEQAEYLNDAIRYILSLYPAARGDHPEPSSVIIIAHSMGGIVARTLFTMPNYEPGSINTIITMATPHLLPPAPLDWQISKIYTNINEYWRKSYSNGKASSAPLSDVTLISIAGGNLDTIICSDTANINSLVPASHGFTVFTTSIPSVWTSMDHQCILWCKQLVNVIAKTMLNIVDVRRAGQTKPRAERMKIFRKALLTGLEDRLETERDQWESFGVLDLEEKPHVYLHMEQRLVLRTSHISNKVYLMPIPPPTPLSNLTTFSLLTDQHLGKSSRLLVLLCGVIPSKLRDVHDATTEKATFLSAPRLSCYNASHKASLMPASTKYDRIPSSRRTFSFLKLNVQELGDYQYVAIMNKEGVGLDGFLLAEFIDESKTVTRIDTSMKDLLLYGIHVPGLPMTDSIVSTLHVPIIDNSLLTYKMFVNRPGCDDDRFFATLIRQSISSMHESKFLVNAQNVDINIHGQAPFVLPVSSPKLRKGLSLQFWIDPTCSAPLSIDIRLDAYGSLGKIVMRFQSVLVAFPFMVVVMTLRIQLKEYQKGGSYMSFGQGLAQFVQRTLPKLLVFVSLLSIYQSISGASKTYSLADLFPVESTPGDVHKAIKEKASFNVNDTLLGNHDPFFWFLHPLFLILSVGVTSVCWIFLSLLVRLLTRMIIAINWRGFSLARVVNRQQESKMAGMRRRTIATIFVFVLVAAFIPYQLAFVAAFVVHTVSCIRSLMNAWSAGKGADLQKHWDHYHYVQSVLIFLFILLPFNVPALMVWSRNLAVHWYAPFSSDHSILAIAPIIFYVEIMNSGKMLPRTSGR</sequence>
<feature type="domain" description="GPI inositol-deacylase transmembrane" evidence="13">
    <location>
        <begin position="752"/>
        <end position="1036"/>
    </location>
</feature>
<evidence type="ECO:0000313" key="14">
    <source>
        <dbReference type="EMBL" id="CAG8459661.1"/>
    </source>
</evidence>
<keyword evidence="4 10" id="KW-0812">Transmembrane</keyword>
<keyword evidence="9 10" id="KW-0472">Membrane</keyword>
<dbReference type="Pfam" id="PF07819">
    <property type="entry name" value="PGAP1"/>
    <property type="match status" value="1"/>
</dbReference>
<dbReference type="PANTHER" id="PTHR15495">
    <property type="entry name" value="NEGATIVE REGULATOR OF VESICLE FORMATION-RELATED"/>
    <property type="match status" value="1"/>
</dbReference>
<dbReference type="Pfam" id="PF25141">
    <property type="entry name" value="PGAP1_2nd"/>
    <property type="match status" value="1"/>
</dbReference>
<feature type="transmembrane region" description="Helical" evidence="10">
    <location>
        <begin position="918"/>
        <end position="943"/>
    </location>
</feature>
<comment type="function">
    <text evidence="10">Involved in inositol deacylation of GPI-anchored proteins which plays important roles in the quality control and ER-associated degradation of GPI-anchored proteins.</text>
</comment>
<evidence type="ECO:0000256" key="3">
    <source>
        <dbReference type="ARBA" id="ARBA00022448"/>
    </source>
</evidence>
<evidence type="ECO:0000256" key="5">
    <source>
        <dbReference type="ARBA" id="ARBA00022801"/>
    </source>
</evidence>
<evidence type="ECO:0000259" key="12">
    <source>
        <dbReference type="Pfam" id="PF07819"/>
    </source>
</evidence>
<feature type="transmembrane region" description="Helical" evidence="10">
    <location>
        <begin position="100"/>
        <end position="121"/>
    </location>
</feature>
<keyword evidence="5 10" id="KW-0378">Hydrolase</keyword>
<keyword evidence="6 10" id="KW-0256">Endoplasmic reticulum</keyword>
<keyword evidence="8 10" id="KW-1133">Transmembrane helix</keyword>
<evidence type="ECO:0000256" key="6">
    <source>
        <dbReference type="ARBA" id="ARBA00022824"/>
    </source>
</evidence>
<comment type="similarity">
    <text evidence="2 10">Belongs to the GPI inositol-deacylase family.</text>
</comment>
<dbReference type="GO" id="GO:0006505">
    <property type="term" value="P:GPI anchor metabolic process"/>
    <property type="evidence" value="ECO:0007669"/>
    <property type="project" value="TreeGrafter"/>
</dbReference>
<keyword evidence="7 10" id="KW-0653">Protein transport</keyword>
<evidence type="ECO:0000259" key="13">
    <source>
        <dbReference type="Pfam" id="PF25140"/>
    </source>
</evidence>
<feature type="transmembrane region" description="Helical" evidence="10">
    <location>
        <begin position="973"/>
        <end position="996"/>
    </location>
</feature>
<dbReference type="EMBL" id="CAJVPI010000025">
    <property type="protein sequence ID" value="CAG8459661.1"/>
    <property type="molecule type" value="Genomic_DNA"/>
</dbReference>
<dbReference type="PANTHER" id="PTHR15495:SF7">
    <property type="entry name" value="GPI INOSITOL-DEACYLASE"/>
    <property type="match status" value="1"/>
</dbReference>
<feature type="region of interest" description="Disordered" evidence="11">
    <location>
        <begin position="30"/>
        <end position="88"/>
    </location>
</feature>
<organism evidence="14 15">
    <name type="scientific">Paraglomus brasilianum</name>
    <dbReference type="NCBI Taxonomy" id="144538"/>
    <lineage>
        <taxon>Eukaryota</taxon>
        <taxon>Fungi</taxon>
        <taxon>Fungi incertae sedis</taxon>
        <taxon>Mucoromycota</taxon>
        <taxon>Glomeromycotina</taxon>
        <taxon>Glomeromycetes</taxon>
        <taxon>Paraglomerales</taxon>
        <taxon>Paraglomeraceae</taxon>
        <taxon>Paraglomus</taxon>
    </lineage>
</organism>
<dbReference type="AlphaFoldDB" id="A0A9N8Z1H4"/>
<gene>
    <name evidence="14" type="ORF">PBRASI_LOCUS511</name>
</gene>
<dbReference type="GO" id="GO:0015031">
    <property type="term" value="P:protein transport"/>
    <property type="evidence" value="ECO:0007669"/>
    <property type="project" value="UniProtKB-KW"/>
</dbReference>
<dbReference type="InterPro" id="IPR056824">
    <property type="entry name" value="PGAP1_TMD"/>
</dbReference>
<evidence type="ECO:0000256" key="8">
    <source>
        <dbReference type="ARBA" id="ARBA00022989"/>
    </source>
</evidence>
<keyword evidence="3 10" id="KW-0813">Transport</keyword>
<comment type="caution">
    <text evidence="14">The sequence shown here is derived from an EMBL/GenBank/DDBJ whole genome shotgun (WGS) entry which is preliminary data.</text>
</comment>
<proteinExistence type="inferred from homology"/>
<feature type="transmembrane region" description="Helical" evidence="10">
    <location>
        <begin position="745"/>
        <end position="767"/>
    </location>
</feature>
<dbReference type="SUPFAM" id="SSF53474">
    <property type="entry name" value="alpha/beta-Hydrolases"/>
    <property type="match status" value="1"/>
</dbReference>
<dbReference type="InterPro" id="IPR012908">
    <property type="entry name" value="PGAP1-ab_dom-like"/>
</dbReference>
<name>A0A9N8Z1H4_9GLOM</name>
<dbReference type="GO" id="GO:0050185">
    <property type="term" value="F:phosphatidylinositol deacylase activity"/>
    <property type="evidence" value="ECO:0007669"/>
    <property type="project" value="TreeGrafter"/>
</dbReference>
<evidence type="ECO:0000256" key="4">
    <source>
        <dbReference type="ARBA" id="ARBA00022692"/>
    </source>
</evidence>
<evidence type="ECO:0000256" key="7">
    <source>
        <dbReference type="ARBA" id="ARBA00022927"/>
    </source>
</evidence>